<dbReference type="PANTHER" id="PTHR21373">
    <property type="entry name" value="GLUCOSE REPRESSIBLE PROTEIN MAK10"/>
    <property type="match status" value="1"/>
</dbReference>
<gene>
    <name evidence="7" type="ORF">DEBR0S2_09956G</name>
    <name evidence="6" type="ORF">HII12_003566</name>
</gene>
<protein>
    <submittedName>
        <fullName evidence="7">DEBR0S2_09956g1_1</fullName>
    </submittedName>
</protein>
<dbReference type="InterPro" id="IPR057983">
    <property type="entry name" value="NAA35-like_N"/>
</dbReference>
<feature type="domain" description="NAA35-like TPR repeats" evidence="5">
    <location>
        <begin position="386"/>
        <end position="784"/>
    </location>
</feature>
<evidence type="ECO:0000313" key="9">
    <source>
        <dbReference type="Proteomes" id="UP000568158"/>
    </source>
</evidence>
<dbReference type="EMBL" id="CABFWN010000002">
    <property type="protein sequence ID" value="VUG17542.1"/>
    <property type="molecule type" value="Genomic_DNA"/>
</dbReference>
<evidence type="ECO:0000313" key="8">
    <source>
        <dbReference type="Proteomes" id="UP000478008"/>
    </source>
</evidence>
<evidence type="ECO:0000259" key="4">
    <source>
        <dbReference type="Pfam" id="PF04112"/>
    </source>
</evidence>
<feature type="domain" description="NAA35-like N-terminal" evidence="4">
    <location>
        <begin position="37"/>
        <end position="208"/>
    </location>
</feature>
<reference evidence="7 8" key="1">
    <citation type="submission" date="2019-07" db="EMBL/GenBank/DDBJ databases">
        <authorList>
            <person name="Friedrich A."/>
            <person name="Schacherer J."/>
        </authorList>
    </citation>
    <scope>NUCLEOTIDE SEQUENCE [LARGE SCALE GENOMIC DNA]</scope>
</reference>
<keyword evidence="8" id="KW-1185">Reference proteome</keyword>
<dbReference type="InterPro" id="IPR007244">
    <property type="entry name" value="Naa35_N"/>
</dbReference>
<dbReference type="GO" id="GO:0031417">
    <property type="term" value="C:NatC complex"/>
    <property type="evidence" value="ECO:0007669"/>
    <property type="project" value="InterPro"/>
</dbReference>
<proteinExistence type="inferred from homology"/>
<accession>A0A7D9GZ24</accession>
<reference evidence="6 9" key="2">
    <citation type="journal article" date="2020" name="Appl. Microbiol. Biotechnol.">
        <title>Targeted gene deletion in Brettanomyces bruxellensis with an expression-free CRISPR-Cas9 system.</title>
        <authorList>
            <person name="Varela C."/>
            <person name="Bartel C."/>
            <person name="Onetto C."/>
            <person name="Borneman A."/>
        </authorList>
    </citation>
    <scope>NUCLEOTIDE SEQUENCE [LARGE SCALE GENOMIC DNA]</scope>
    <source>
        <strain evidence="6 9">AWRI1613</strain>
    </source>
</reference>
<dbReference type="PANTHER" id="PTHR21373:SF0">
    <property type="entry name" value="N-ALPHA-ACETYLTRANSFERASE 35, NATC AUXILIARY SUBUNIT"/>
    <property type="match status" value="1"/>
</dbReference>
<dbReference type="Proteomes" id="UP000568158">
    <property type="component" value="Unassembled WGS sequence"/>
</dbReference>
<dbReference type="Pfam" id="PF04112">
    <property type="entry name" value="Mak10"/>
    <property type="match status" value="1"/>
</dbReference>
<dbReference type="Pfam" id="PF25789">
    <property type="entry name" value="TPR_NAA35"/>
    <property type="match status" value="1"/>
</dbReference>
<dbReference type="AlphaFoldDB" id="A0A7D9GZ24"/>
<evidence type="ECO:0000259" key="5">
    <source>
        <dbReference type="Pfam" id="PF25789"/>
    </source>
</evidence>
<evidence type="ECO:0000256" key="1">
    <source>
        <dbReference type="ARBA" id="ARBA00004496"/>
    </source>
</evidence>
<dbReference type="EMBL" id="JABCYN010000030">
    <property type="protein sequence ID" value="KAF6010020.1"/>
    <property type="molecule type" value="Genomic_DNA"/>
</dbReference>
<evidence type="ECO:0000313" key="7">
    <source>
        <dbReference type="EMBL" id="VUG17542.1"/>
    </source>
</evidence>
<organism evidence="7 8">
    <name type="scientific">Dekkera bruxellensis</name>
    <name type="common">Brettanomyces custersii</name>
    <dbReference type="NCBI Taxonomy" id="5007"/>
    <lineage>
        <taxon>Eukaryota</taxon>
        <taxon>Fungi</taxon>
        <taxon>Dikarya</taxon>
        <taxon>Ascomycota</taxon>
        <taxon>Saccharomycotina</taxon>
        <taxon>Pichiomycetes</taxon>
        <taxon>Pichiales</taxon>
        <taxon>Pichiaceae</taxon>
        <taxon>Brettanomyces</taxon>
    </lineage>
</organism>
<keyword evidence="3" id="KW-0963">Cytoplasm</keyword>
<name>A0A7D9GZ24_DEKBR</name>
<evidence type="ECO:0000256" key="2">
    <source>
        <dbReference type="ARBA" id="ARBA00006289"/>
    </source>
</evidence>
<comment type="subcellular location">
    <subcellularLocation>
        <location evidence="1">Cytoplasm</location>
    </subcellularLocation>
</comment>
<dbReference type="Proteomes" id="UP000478008">
    <property type="component" value="Unassembled WGS sequence"/>
</dbReference>
<sequence>MQEELEKGIISLDINDTASDIDITDTFQEVIGEIDYGTVVKSQQFKLLHGTHALEVMNPKLDTSLLPTIQFDLCSVNSIEKVNSIIVGIFDALCAWLDNNSLSVSVFSCAYIERLLVNYRQCGVSGLDFHTHSGNKQEHEKQENSISDILQSNDESIILKDAILRTFCVSILQFVKFVIKMGLAGVIYEEEDLNTQTMNMNIIQEVDLDRSVLELSRVMTWVQTHTTEKNPKSADFQFCYDSLKLVNCMLEIPKVLNLNLEPYSNIKNEKSNSSSKLHEIRKNVTECLSIIKKLSSLTSYVEGLPEIQGCFSTNVQKHLDNCSPPKPVVLLKFDDTMQNLDRLITDSLAVLRLVDVEDSVQMVEYLSYLMNKREPTDDEDDILGMHVVARSVLQLFLIRDDESIFGSKNYNISSLLTDFMTKIATQNAKIFDINKKEVQVAMGELLSNIKFPFYNFLTCVSQNPARQRQICGREIILWDRFQVDAENLELKFNNLFPDNFDGASFPIMPIASFIYYSKLKKMIQLVLKNVELHLYKDLRELNVGYWGVSYLIDYLLQHLNRLIDLVKLRQKQVNILYASLGKARGKKKEELMKLYKKKSAPVPDLIRTQRYLEYQVSKFSILRGIIEVKLVELQILNYFGYLKLPRMCKVPEQMLFEIQFKPIQSVGVPEMPSFDDYQKTLNRFNDAFKEVLRQNDFGYFKKLITVKAHNLNDYFHSIEKQLKELGFPSFLSDIISSDIKNLRRASIYAELSINKLIRILGDNSENHKNLNISIERLHQNPYFPNIQVELVKQTSDAHKTN</sequence>
<dbReference type="InterPro" id="IPR057982">
    <property type="entry name" value="TPR_NAA35"/>
</dbReference>
<evidence type="ECO:0000256" key="3">
    <source>
        <dbReference type="ARBA" id="ARBA00022490"/>
    </source>
</evidence>
<comment type="similarity">
    <text evidence="2">Belongs to the MAK10 family.</text>
</comment>
<evidence type="ECO:0000313" key="6">
    <source>
        <dbReference type="EMBL" id="KAF6010020.1"/>
    </source>
</evidence>